<dbReference type="Pfam" id="PF24038">
    <property type="entry name" value="DUF7347"/>
    <property type="match status" value="1"/>
</dbReference>
<dbReference type="Proteomes" id="UP000050535">
    <property type="component" value="Unassembled WGS sequence"/>
</dbReference>
<sequence length="277" mass="30152">MFALLANDIRMDILHTLWDAGPGSLSFSDLRGRVGVEDSGTFNYHLDQLCPEFVTKDGECYTLTYAGRQTVGSVVSGRFSGAEATDVGPLPAGNCMHCGGPAEARYEDGAVVVECTACASLIIKMSVPPVVVASTDPSAFLEVFNKHVLTRADRLSRGFCPLCRGRVDATLTVESEVESITHRSALDVRFTCRECGATPRLNVSAVVMDHPAVVSFLHDLGIDRRETYVWELDSLLDPEAAVERRDPLELTLVFEIDGETLSVTVDESATVLSHERR</sequence>
<accession>A0A0P7G6W6</accession>
<reference evidence="4" key="1">
    <citation type="submission" date="2013-11" db="EMBL/GenBank/DDBJ databases">
        <authorList>
            <person name="Hoang H.T."/>
            <person name="Killian M.L."/>
            <person name="Madson D.M."/>
            <person name="Arruda P.H.E."/>
            <person name="Sun D."/>
            <person name="Schwartz K.J."/>
            <person name="Yoon K."/>
        </authorList>
    </citation>
    <scope>NUCLEOTIDE SEQUENCE [LARGE SCALE GENOMIC DNA]</scope>
    <source>
        <strain evidence="4">CDK2</strain>
    </source>
</reference>
<proteinExistence type="predicted"/>
<dbReference type="EMBL" id="LGUC01000002">
    <property type="protein sequence ID" value="KPN28910.1"/>
    <property type="molecule type" value="Genomic_DNA"/>
</dbReference>
<gene>
    <name evidence="3" type="ORF">SY89_03144</name>
</gene>
<dbReference type="OrthoDB" id="8482at2157"/>
<feature type="domain" description="DUF7351" evidence="2">
    <location>
        <begin position="93"/>
        <end position="271"/>
    </location>
</feature>
<evidence type="ECO:0000259" key="1">
    <source>
        <dbReference type="Pfam" id="PF24038"/>
    </source>
</evidence>
<organism evidence="3 4">
    <name type="scientific">Halolamina pelagica</name>
    <dbReference type="NCBI Taxonomy" id="699431"/>
    <lineage>
        <taxon>Archaea</taxon>
        <taxon>Methanobacteriati</taxon>
        <taxon>Methanobacteriota</taxon>
        <taxon>Stenosarchaea group</taxon>
        <taxon>Halobacteria</taxon>
        <taxon>Halobacteriales</taxon>
        <taxon>Haloferacaceae</taxon>
    </lineage>
</organism>
<name>A0A0P7G6W6_9EURY</name>
<dbReference type="InterPro" id="IPR055771">
    <property type="entry name" value="DUF7347"/>
</dbReference>
<comment type="caution">
    <text evidence="3">The sequence shown here is derived from an EMBL/GenBank/DDBJ whole genome shotgun (WGS) entry which is preliminary data.</text>
</comment>
<evidence type="ECO:0008006" key="5">
    <source>
        <dbReference type="Google" id="ProtNLM"/>
    </source>
</evidence>
<keyword evidence="4" id="KW-1185">Reference proteome</keyword>
<evidence type="ECO:0000313" key="4">
    <source>
        <dbReference type="Proteomes" id="UP000050535"/>
    </source>
</evidence>
<evidence type="ECO:0000313" key="3">
    <source>
        <dbReference type="EMBL" id="KPN28910.1"/>
    </source>
</evidence>
<evidence type="ECO:0000259" key="2">
    <source>
        <dbReference type="Pfam" id="PF24042"/>
    </source>
</evidence>
<dbReference type="Pfam" id="PF24042">
    <property type="entry name" value="DUF7351"/>
    <property type="match status" value="1"/>
</dbReference>
<protein>
    <recommendedName>
        <fullName evidence="5">Helix-turn-helix domain-containing protein</fullName>
    </recommendedName>
</protein>
<dbReference type="InterPro" id="IPR055775">
    <property type="entry name" value="DUF7351"/>
</dbReference>
<dbReference type="InterPro" id="IPR036388">
    <property type="entry name" value="WH-like_DNA-bd_sf"/>
</dbReference>
<dbReference type="InterPro" id="IPR011991">
    <property type="entry name" value="ArsR-like_HTH"/>
</dbReference>
<dbReference type="CDD" id="cd00090">
    <property type="entry name" value="HTH_ARSR"/>
    <property type="match status" value="1"/>
</dbReference>
<dbReference type="Gene3D" id="1.10.10.10">
    <property type="entry name" value="Winged helix-like DNA-binding domain superfamily/Winged helix DNA-binding domain"/>
    <property type="match status" value="1"/>
</dbReference>
<dbReference type="AlphaFoldDB" id="A0A0P7G6W6"/>
<feature type="domain" description="DUF7347" evidence="1">
    <location>
        <begin position="2"/>
        <end position="73"/>
    </location>
</feature>